<name>A0A7I7Q7J1_9MYCO</name>
<organism evidence="1 2">
    <name type="scientific">Mycobacterium stomatepiae</name>
    <dbReference type="NCBI Taxonomy" id="470076"/>
    <lineage>
        <taxon>Bacteria</taxon>
        <taxon>Bacillati</taxon>
        <taxon>Actinomycetota</taxon>
        <taxon>Actinomycetes</taxon>
        <taxon>Mycobacteriales</taxon>
        <taxon>Mycobacteriaceae</taxon>
        <taxon>Mycobacterium</taxon>
        <taxon>Mycobacterium simiae complex</taxon>
    </lineage>
</organism>
<evidence type="ECO:0008006" key="3">
    <source>
        <dbReference type="Google" id="ProtNLM"/>
    </source>
</evidence>
<gene>
    <name evidence="1" type="ORF">MSTO_25150</name>
</gene>
<dbReference type="AlphaFoldDB" id="A0A7I7Q7J1"/>
<proteinExistence type="predicted"/>
<dbReference type="Proteomes" id="UP000467130">
    <property type="component" value="Chromosome"/>
</dbReference>
<protein>
    <recommendedName>
        <fullName evidence="3">Alpha/beta hydrolase</fullName>
    </recommendedName>
</protein>
<dbReference type="KEGG" id="msto:MSTO_25150"/>
<evidence type="ECO:0000313" key="1">
    <source>
        <dbReference type="EMBL" id="BBY22310.1"/>
    </source>
</evidence>
<accession>A0A7I7Q7J1</accession>
<reference evidence="1 2" key="1">
    <citation type="journal article" date="2019" name="Emerg. Microbes Infect.">
        <title>Comprehensive subspecies identification of 175 nontuberculous mycobacteria species based on 7547 genomic profiles.</title>
        <authorList>
            <person name="Matsumoto Y."/>
            <person name="Kinjo T."/>
            <person name="Motooka D."/>
            <person name="Nabeya D."/>
            <person name="Jung N."/>
            <person name="Uechi K."/>
            <person name="Horii T."/>
            <person name="Iida T."/>
            <person name="Fujita J."/>
            <person name="Nakamura S."/>
        </authorList>
    </citation>
    <scope>NUCLEOTIDE SEQUENCE [LARGE SCALE GENOMIC DNA]</scope>
    <source>
        <strain evidence="1 2">JCM 17783</strain>
    </source>
</reference>
<evidence type="ECO:0000313" key="2">
    <source>
        <dbReference type="Proteomes" id="UP000467130"/>
    </source>
</evidence>
<dbReference type="EMBL" id="AP022587">
    <property type="protein sequence ID" value="BBY22310.1"/>
    <property type="molecule type" value="Genomic_DNA"/>
</dbReference>
<sequence>MINARILHALLPHSRLHLHSGGHIDLVYNAPELAPVIGKFLNSENDNG</sequence>
<keyword evidence="2" id="KW-1185">Reference proteome</keyword>